<dbReference type="OrthoDB" id="3562503at2759"/>
<organism evidence="3 4">
    <name type="scientific">Mollisia scopiformis</name>
    <name type="common">Conifer needle endophyte fungus</name>
    <name type="synonym">Phialocephala scopiformis</name>
    <dbReference type="NCBI Taxonomy" id="149040"/>
    <lineage>
        <taxon>Eukaryota</taxon>
        <taxon>Fungi</taxon>
        <taxon>Dikarya</taxon>
        <taxon>Ascomycota</taxon>
        <taxon>Pezizomycotina</taxon>
        <taxon>Leotiomycetes</taxon>
        <taxon>Helotiales</taxon>
        <taxon>Mollisiaceae</taxon>
        <taxon>Mollisia</taxon>
    </lineage>
</organism>
<feature type="transmembrane region" description="Helical" evidence="2">
    <location>
        <begin position="458"/>
        <end position="485"/>
    </location>
</feature>
<keyword evidence="2" id="KW-1133">Transmembrane helix</keyword>
<keyword evidence="4" id="KW-1185">Reference proteome</keyword>
<dbReference type="AlphaFoldDB" id="A0A194WYA6"/>
<dbReference type="RefSeq" id="XP_018067275.1">
    <property type="nucleotide sequence ID" value="XM_018205755.1"/>
</dbReference>
<evidence type="ECO:0000256" key="2">
    <source>
        <dbReference type="SAM" id="Phobius"/>
    </source>
</evidence>
<evidence type="ECO:0000256" key="1">
    <source>
        <dbReference type="SAM" id="MobiDB-lite"/>
    </source>
</evidence>
<feature type="transmembrane region" description="Helical" evidence="2">
    <location>
        <begin position="410"/>
        <end position="437"/>
    </location>
</feature>
<dbReference type="KEGG" id="psco:LY89DRAFT_196973"/>
<accession>A0A194WYA6</accession>
<gene>
    <name evidence="3" type="ORF">LY89DRAFT_196973</name>
</gene>
<name>A0A194WYA6_MOLSC</name>
<feature type="transmembrane region" description="Helical" evidence="2">
    <location>
        <begin position="138"/>
        <end position="160"/>
    </location>
</feature>
<protein>
    <submittedName>
        <fullName evidence="3">Uncharacterized protein</fullName>
    </submittedName>
</protein>
<sequence length="524" mass="57995">MSESTYQLQTFGEAGDDGAEQSKDDKASVQVSFRDDEEAPYTDGQTVPLNDDETTPLRDDENANLTKDDTQPSIFTRMGRAFSTALFYIPMPSFKLLALWGICAGLLKLHLDLLHRWPQGDYGIGVLKESMDCGSHGAAYMAFAVQLPTNILATFLATALGSARASMAIDAARLADSGMLVLAIPLYILQIVPLLMTIPTHLLYNSLIFRSTSAYDSYEVLVSDSFLHQNSTPFDLSILPLHPTSGHVNPLRNDYNMMPPGLNSLTDSIMQLRTALVSNHSHAEWENLTFSSCQNRYKDGTYESFSNVVLISNYTSPSTANNSALELTVLSGQAGPRHQTAQKLVSLCPESFLSTHNSTEPEWKYVPSKASGLFDAYAPKNFPVKDQNVFVKSCFSQDVPQKCRLLYSPLVLRVATVCLMVTVGCMTFAALFCGWTLRKSADLEKFEEMVSMSSETQTGVFFGGAILAFTAFVIQLFVMAFSAAAQREPSGKSDQRWLLNVSPDTNIPRRPMKYPFHRIEDHQH</sequence>
<dbReference type="InParanoid" id="A0A194WYA6"/>
<feature type="transmembrane region" description="Helical" evidence="2">
    <location>
        <begin position="85"/>
        <end position="107"/>
    </location>
</feature>
<evidence type="ECO:0000313" key="3">
    <source>
        <dbReference type="EMBL" id="KUJ12920.1"/>
    </source>
</evidence>
<feature type="transmembrane region" description="Helical" evidence="2">
    <location>
        <begin position="180"/>
        <end position="204"/>
    </location>
</feature>
<dbReference type="EMBL" id="KQ947423">
    <property type="protein sequence ID" value="KUJ12920.1"/>
    <property type="molecule type" value="Genomic_DNA"/>
</dbReference>
<feature type="compositionally biased region" description="Polar residues" evidence="1">
    <location>
        <begin position="1"/>
        <end position="10"/>
    </location>
</feature>
<evidence type="ECO:0000313" key="4">
    <source>
        <dbReference type="Proteomes" id="UP000070700"/>
    </source>
</evidence>
<proteinExistence type="predicted"/>
<keyword evidence="2" id="KW-0812">Transmembrane</keyword>
<keyword evidence="2" id="KW-0472">Membrane</keyword>
<feature type="compositionally biased region" description="Basic and acidic residues" evidence="1">
    <location>
        <begin position="55"/>
        <end position="70"/>
    </location>
</feature>
<reference evidence="3 4" key="1">
    <citation type="submission" date="2015-10" db="EMBL/GenBank/DDBJ databases">
        <title>Full genome of DAOMC 229536 Phialocephala scopiformis, a fungal endophyte of spruce producing the potent anti-insectan compound rugulosin.</title>
        <authorList>
            <consortium name="DOE Joint Genome Institute"/>
            <person name="Walker A.K."/>
            <person name="Frasz S.L."/>
            <person name="Seifert K.A."/>
            <person name="Miller J.D."/>
            <person name="Mondo S.J."/>
            <person name="Labutti K."/>
            <person name="Lipzen A."/>
            <person name="Dockter R."/>
            <person name="Kennedy M."/>
            <person name="Grigoriev I.V."/>
            <person name="Spatafora J.W."/>
        </authorList>
    </citation>
    <scope>NUCLEOTIDE SEQUENCE [LARGE SCALE GENOMIC DNA]</scope>
    <source>
        <strain evidence="3 4">CBS 120377</strain>
    </source>
</reference>
<feature type="region of interest" description="Disordered" evidence="1">
    <location>
        <begin position="1"/>
        <end position="70"/>
    </location>
</feature>
<dbReference type="Proteomes" id="UP000070700">
    <property type="component" value="Unassembled WGS sequence"/>
</dbReference>
<dbReference type="GeneID" id="28815481"/>